<feature type="compositionally biased region" description="Basic and acidic residues" evidence="1">
    <location>
        <begin position="345"/>
        <end position="355"/>
    </location>
</feature>
<evidence type="ECO:0000313" key="3">
    <source>
        <dbReference type="Proteomes" id="UP001303889"/>
    </source>
</evidence>
<name>A0AAN6RWC6_9PEZI</name>
<dbReference type="Proteomes" id="UP001303889">
    <property type="component" value="Unassembled WGS sequence"/>
</dbReference>
<proteinExistence type="predicted"/>
<comment type="caution">
    <text evidence="2">The sequence shown here is derived from an EMBL/GenBank/DDBJ whole genome shotgun (WGS) entry which is preliminary data.</text>
</comment>
<accession>A0AAN6RWC6</accession>
<dbReference type="AlphaFoldDB" id="A0AAN6RWC6"/>
<sequence>MVSKILILAGAPDRDSLDWDTGGLLSGFQDSIAEFVGIDALHGPPRPTAPTLSLAPDHAVWRSLSLDRKTVPAGLSQSQNGLDFYHGPDEPNLDSSPQFLTTMTLSFASEGDDGDHGDSLSQFYEHSLAVHEDITSSQLISKSTAQDVSSFLSDGTSSFVSTKPSQPAGAAVKAPLVFRGSDVLTSLKTLPSAAYLVKIQPSTMTCNLIVGVISISQPRAIKTRWGATKYLVEVLVGDETKAGFAVTYWLASANVEDSPLAGMRPRDILLLQNVALNAFANKVYGASLRKDLTKVHLLYRTRLDADDTRGYYGTSDLSSTTDIHPQLEKTRRVRDWVSNFVGGGTHDRGKADSGPRWHRPPADDTQLA</sequence>
<keyword evidence="3" id="KW-1185">Reference proteome</keyword>
<dbReference type="SUPFAM" id="SSF50249">
    <property type="entry name" value="Nucleic acid-binding proteins"/>
    <property type="match status" value="1"/>
</dbReference>
<gene>
    <name evidence="2" type="ORF">C8A05DRAFT_12956</name>
</gene>
<dbReference type="InterPro" id="IPR012340">
    <property type="entry name" value="NA-bd_OB-fold"/>
</dbReference>
<dbReference type="EMBL" id="MU855367">
    <property type="protein sequence ID" value="KAK3905194.1"/>
    <property type="molecule type" value="Genomic_DNA"/>
</dbReference>
<evidence type="ECO:0000256" key="1">
    <source>
        <dbReference type="SAM" id="MobiDB-lite"/>
    </source>
</evidence>
<feature type="region of interest" description="Disordered" evidence="1">
    <location>
        <begin position="340"/>
        <end position="368"/>
    </location>
</feature>
<evidence type="ECO:0008006" key="4">
    <source>
        <dbReference type="Google" id="ProtNLM"/>
    </source>
</evidence>
<dbReference type="Gene3D" id="2.40.50.140">
    <property type="entry name" value="Nucleic acid-binding proteins"/>
    <property type="match status" value="1"/>
</dbReference>
<protein>
    <recommendedName>
        <fullName evidence="4">Nucleic acid-binding, OB-fold protein</fullName>
    </recommendedName>
</protein>
<organism evidence="2 3">
    <name type="scientific">Staphylotrichum tortipilum</name>
    <dbReference type="NCBI Taxonomy" id="2831512"/>
    <lineage>
        <taxon>Eukaryota</taxon>
        <taxon>Fungi</taxon>
        <taxon>Dikarya</taxon>
        <taxon>Ascomycota</taxon>
        <taxon>Pezizomycotina</taxon>
        <taxon>Sordariomycetes</taxon>
        <taxon>Sordariomycetidae</taxon>
        <taxon>Sordariales</taxon>
        <taxon>Chaetomiaceae</taxon>
        <taxon>Staphylotrichum</taxon>
    </lineage>
</organism>
<evidence type="ECO:0000313" key="2">
    <source>
        <dbReference type="EMBL" id="KAK3905194.1"/>
    </source>
</evidence>
<reference evidence="2" key="1">
    <citation type="journal article" date="2023" name="Mol. Phylogenet. Evol.">
        <title>Genome-scale phylogeny and comparative genomics of the fungal order Sordariales.</title>
        <authorList>
            <person name="Hensen N."/>
            <person name="Bonometti L."/>
            <person name="Westerberg I."/>
            <person name="Brannstrom I.O."/>
            <person name="Guillou S."/>
            <person name="Cros-Aarteil S."/>
            <person name="Calhoun S."/>
            <person name="Haridas S."/>
            <person name="Kuo A."/>
            <person name="Mondo S."/>
            <person name="Pangilinan J."/>
            <person name="Riley R."/>
            <person name="LaButti K."/>
            <person name="Andreopoulos B."/>
            <person name="Lipzen A."/>
            <person name="Chen C."/>
            <person name="Yan M."/>
            <person name="Daum C."/>
            <person name="Ng V."/>
            <person name="Clum A."/>
            <person name="Steindorff A."/>
            <person name="Ohm R.A."/>
            <person name="Martin F."/>
            <person name="Silar P."/>
            <person name="Natvig D.O."/>
            <person name="Lalanne C."/>
            <person name="Gautier V."/>
            <person name="Ament-Velasquez S.L."/>
            <person name="Kruys A."/>
            <person name="Hutchinson M.I."/>
            <person name="Powell A.J."/>
            <person name="Barry K."/>
            <person name="Miller A.N."/>
            <person name="Grigoriev I.V."/>
            <person name="Debuchy R."/>
            <person name="Gladieux P."/>
            <person name="Hiltunen Thoren M."/>
            <person name="Johannesson H."/>
        </authorList>
    </citation>
    <scope>NUCLEOTIDE SEQUENCE</scope>
    <source>
        <strain evidence="2">CBS 103.79</strain>
    </source>
</reference>
<reference evidence="2" key="2">
    <citation type="submission" date="2023-05" db="EMBL/GenBank/DDBJ databases">
        <authorList>
            <consortium name="Lawrence Berkeley National Laboratory"/>
            <person name="Steindorff A."/>
            <person name="Hensen N."/>
            <person name="Bonometti L."/>
            <person name="Westerberg I."/>
            <person name="Brannstrom I.O."/>
            <person name="Guillou S."/>
            <person name="Cros-Aarteil S."/>
            <person name="Calhoun S."/>
            <person name="Haridas S."/>
            <person name="Kuo A."/>
            <person name="Mondo S."/>
            <person name="Pangilinan J."/>
            <person name="Riley R."/>
            <person name="Labutti K."/>
            <person name="Andreopoulos B."/>
            <person name="Lipzen A."/>
            <person name="Chen C."/>
            <person name="Yanf M."/>
            <person name="Daum C."/>
            <person name="Ng V."/>
            <person name="Clum A."/>
            <person name="Ohm R."/>
            <person name="Martin F."/>
            <person name="Silar P."/>
            <person name="Natvig D."/>
            <person name="Lalanne C."/>
            <person name="Gautier V."/>
            <person name="Ament-Velasquez S.L."/>
            <person name="Kruys A."/>
            <person name="Hutchinson M.I."/>
            <person name="Powell A.J."/>
            <person name="Barry K."/>
            <person name="Miller A.N."/>
            <person name="Grigoriev I.V."/>
            <person name="Debuchy R."/>
            <person name="Gladieux P."/>
            <person name="Thoren M.H."/>
            <person name="Johannesson H."/>
        </authorList>
    </citation>
    <scope>NUCLEOTIDE SEQUENCE</scope>
    <source>
        <strain evidence="2">CBS 103.79</strain>
    </source>
</reference>